<dbReference type="OrthoDB" id="73348at2759"/>
<keyword evidence="4" id="KW-1185">Reference proteome</keyword>
<evidence type="ECO:0000256" key="1">
    <source>
        <dbReference type="SAM" id="MobiDB-lite"/>
    </source>
</evidence>
<proteinExistence type="predicted"/>
<evidence type="ECO:0000259" key="2">
    <source>
        <dbReference type="Pfam" id="PF04419"/>
    </source>
</evidence>
<dbReference type="AlphaFoldDB" id="A0A9W4SQX6"/>
<dbReference type="InterPro" id="IPR007513">
    <property type="entry name" value="SERF-like_N"/>
</dbReference>
<dbReference type="InterPro" id="IPR026939">
    <property type="entry name" value="ZNF706/At2g23090_sf"/>
</dbReference>
<feature type="compositionally biased region" description="Basic and acidic residues" evidence="1">
    <location>
        <begin position="1"/>
        <end position="19"/>
    </location>
</feature>
<feature type="region of interest" description="Disordered" evidence="1">
    <location>
        <begin position="1"/>
        <end position="32"/>
    </location>
</feature>
<dbReference type="EMBL" id="CAMKVN010001429">
    <property type="protein sequence ID" value="CAI2175925.1"/>
    <property type="molecule type" value="Genomic_DNA"/>
</dbReference>
<reference evidence="3" key="1">
    <citation type="submission" date="2022-08" db="EMBL/GenBank/DDBJ databases">
        <authorList>
            <person name="Kallberg Y."/>
            <person name="Tangrot J."/>
            <person name="Rosling A."/>
        </authorList>
    </citation>
    <scope>NUCLEOTIDE SEQUENCE</scope>
    <source>
        <strain evidence="3">Wild A</strain>
    </source>
</reference>
<dbReference type="SUPFAM" id="SSF118359">
    <property type="entry name" value="Expressed protein At2g23090/F21P24.15"/>
    <property type="match status" value="1"/>
</dbReference>
<dbReference type="Proteomes" id="UP001153678">
    <property type="component" value="Unassembled WGS sequence"/>
</dbReference>
<name>A0A9W4SQX6_9GLOM</name>
<evidence type="ECO:0000313" key="4">
    <source>
        <dbReference type="Proteomes" id="UP001153678"/>
    </source>
</evidence>
<dbReference type="Gene3D" id="4.10.1050.10">
    <property type="entry name" value="At2g23090-like"/>
    <property type="match status" value="1"/>
</dbReference>
<feature type="domain" description="Small EDRK-rich factor-like N-terminal" evidence="2">
    <location>
        <begin position="1"/>
        <end position="29"/>
    </location>
</feature>
<accession>A0A9W4SQX6</accession>
<dbReference type="Pfam" id="PF04419">
    <property type="entry name" value="SERF-like_N"/>
    <property type="match status" value="1"/>
</dbReference>
<sequence>MARGKQKEQAREKAQKQAENKPGGKSQLGARAAGLQLKCPVCKAKHPKETIPPESDFQ</sequence>
<gene>
    <name evidence="3" type="ORF">FWILDA_LOCUS7333</name>
</gene>
<comment type="caution">
    <text evidence="3">The sequence shown here is derived from an EMBL/GenBank/DDBJ whole genome shotgun (WGS) entry which is preliminary data.</text>
</comment>
<evidence type="ECO:0000313" key="3">
    <source>
        <dbReference type="EMBL" id="CAI2175925.1"/>
    </source>
</evidence>
<organism evidence="3 4">
    <name type="scientific">Funneliformis geosporum</name>
    <dbReference type="NCBI Taxonomy" id="1117311"/>
    <lineage>
        <taxon>Eukaryota</taxon>
        <taxon>Fungi</taxon>
        <taxon>Fungi incertae sedis</taxon>
        <taxon>Mucoromycota</taxon>
        <taxon>Glomeromycotina</taxon>
        <taxon>Glomeromycetes</taxon>
        <taxon>Glomerales</taxon>
        <taxon>Glomeraceae</taxon>
        <taxon>Funneliformis</taxon>
    </lineage>
</organism>
<protein>
    <submittedName>
        <fullName evidence="3">5142_t:CDS:1</fullName>
    </submittedName>
</protein>